<dbReference type="Gene3D" id="3.40.630.30">
    <property type="match status" value="1"/>
</dbReference>
<dbReference type="InterPro" id="IPR000182">
    <property type="entry name" value="GNAT_dom"/>
</dbReference>
<evidence type="ECO:0000256" key="3">
    <source>
        <dbReference type="ARBA" id="ARBA00003741"/>
    </source>
</evidence>
<keyword evidence="11 15" id="KW-0663">Pyridoxal phosphate</keyword>
<evidence type="ECO:0000256" key="1">
    <source>
        <dbReference type="ARBA" id="ARBA00001933"/>
    </source>
</evidence>
<dbReference type="InterPro" id="IPR005814">
    <property type="entry name" value="Aminotrans_3"/>
</dbReference>
<dbReference type="NCBIfam" id="TIGR02407">
    <property type="entry name" value="ectoine_ectB"/>
    <property type="match status" value="1"/>
</dbReference>
<comment type="pathway">
    <text evidence="5">Amine and polyamine biosynthesis; ectoine biosynthesis; L-ectoine from L-aspartate 4-semialdehyde: step 2/3.</text>
</comment>
<comment type="function">
    <text evidence="2 15">Catalyzes reversively the conversion of L-aspartate beta-semialdehyde (ASA) to L-2,4-diaminobutyrate (DABA) by transamination with L-glutamate.</text>
</comment>
<dbReference type="STRING" id="1844.UG56_005930"/>
<dbReference type="SUPFAM" id="SSF55729">
    <property type="entry name" value="Acyl-CoA N-acyltransferases (Nat)"/>
    <property type="match status" value="1"/>
</dbReference>
<dbReference type="GO" id="GO:0033816">
    <property type="term" value="F:diaminobutyrate acetyltransferase activity"/>
    <property type="evidence" value="ECO:0007669"/>
    <property type="project" value="UniProtKB-EC"/>
</dbReference>
<dbReference type="PANTHER" id="PTHR43552:SF2">
    <property type="entry name" value="DIAMINOBUTYRATE--2-OXOGLUTARATE TRANSAMINASE"/>
    <property type="match status" value="1"/>
</dbReference>
<evidence type="ECO:0000256" key="10">
    <source>
        <dbReference type="ARBA" id="ARBA00022679"/>
    </source>
</evidence>
<evidence type="ECO:0000256" key="4">
    <source>
        <dbReference type="ARBA" id="ARBA00004946"/>
    </source>
</evidence>
<keyword evidence="10 15" id="KW-0808">Transferase</keyword>
<proteinExistence type="inferred from homology"/>
<dbReference type="GO" id="GO:0047307">
    <property type="term" value="F:diaminobutyrate-pyruvate transaminase activity"/>
    <property type="evidence" value="ECO:0007669"/>
    <property type="project" value="InterPro"/>
</dbReference>
<comment type="cofactor">
    <cofactor evidence="1 15">
        <name>pyridoxal 5'-phosphate</name>
        <dbReference type="ChEBI" id="CHEBI:597326"/>
    </cofactor>
</comment>
<dbReference type="InterPro" id="IPR016181">
    <property type="entry name" value="Acyl_CoA_acyltransferase"/>
</dbReference>
<evidence type="ECO:0000313" key="17">
    <source>
        <dbReference type="EMBL" id="OIJ27882.1"/>
    </source>
</evidence>
<evidence type="ECO:0000256" key="8">
    <source>
        <dbReference type="ARBA" id="ARBA00014798"/>
    </source>
</evidence>
<comment type="catalytic activity">
    <reaction evidence="14 15">
        <text>L-2,4-diaminobutanoate + 2-oxoglutarate = L-aspartate 4-semialdehyde + L-glutamate</text>
        <dbReference type="Rhea" id="RHEA:11160"/>
        <dbReference type="ChEBI" id="CHEBI:16810"/>
        <dbReference type="ChEBI" id="CHEBI:29985"/>
        <dbReference type="ChEBI" id="CHEBI:58761"/>
        <dbReference type="ChEBI" id="CHEBI:537519"/>
        <dbReference type="EC" id="2.6.1.76"/>
    </reaction>
</comment>
<evidence type="ECO:0000256" key="11">
    <source>
        <dbReference type="ARBA" id="ARBA00022898"/>
    </source>
</evidence>
<accession>A0A1J4N8N7</accession>
<organism evidence="17 18">
    <name type="scientific">Nocardioides luteus</name>
    <dbReference type="NCBI Taxonomy" id="1844"/>
    <lineage>
        <taxon>Bacteria</taxon>
        <taxon>Bacillati</taxon>
        <taxon>Actinomycetota</taxon>
        <taxon>Actinomycetes</taxon>
        <taxon>Propionibacteriales</taxon>
        <taxon>Nocardioidaceae</taxon>
        <taxon>Nocardioides</taxon>
    </lineage>
</organism>
<dbReference type="NCBIfam" id="NF006733">
    <property type="entry name" value="PRK09264.1"/>
    <property type="match status" value="1"/>
</dbReference>
<dbReference type="PROSITE" id="PS00600">
    <property type="entry name" value="AA_TRANSFER_CLASS_3"/>
    <property type="match status" value="1"/>
</dbReference>
<dbReference type="InterPro" id="IPR049704">
    <property type="entry name" value="Aminotrans_3_PPA_site"/>
</dbReference>
<dbReference type="Pfam" id="PF00202">
    <property type="entry name" value="Aminotran_3"/>
    <property type="match status" value="1"/>
</dbReference>
<dbReference type="InterPro" id="IPR004637">
    <property type="entry name" value="Dat"/>
</dbReference>
<gene>
    <name evidence="17" type="ORF">UG56_005930</name>
</gene>
<evidence type="ECO:0000256" key="7">
    <source>
        <dbReference type="ARBA" id="ARBA00010712"/>
    </source>
</evidence>
<dbReference type="GO" id="GO:0019491">
    <property type="term" value="P:ectoine biosynthetic process"/>
    <property type="evidence" value="ECO:0007669"/>
    <property type="project" value="UniProtKB-UniPathway"/>
</dbReference>
<dbReference type="Pfam" id="PF00583">
    <property type="entry name" value="Acetyltransf_1"/>
    <property type="match status" value="1"/>
</dbReference>
<comment type="similarity">
    <text evidence="6 15">Belongs to the class-III pyridoxal-phosphate-dependent aminotransferase family.</text>
</comment>
<evidence type="ECO:0000256" key="9">
    <source>
        <dbReference type="ARBA" id="ARBA00022576"/>
    </source>
</evidence>
<evidence type="ECO:0000256" key="13">
    <source>
        <dbReference type="ARBA" id="ARBA00048924"/>
    </source>
</evidence>
<keyword evidence="9 15" id="KW-0032">Aminotransferase</keyword>
<dbReference type="AlphaFoldDB" id="A0A1J4N8N7"/>
<dbReference type="SUPFAM" id="SSF53383">
    <property type="entry name" value="PLP-dependent transferases"/>
    <property type="match status" value="1"/>
</dbReference>
<feature type="domain" description="N-acetyltransferase" evidence="16">
    <location>
        <begin position="1"/>
        <end position="126"/>
    </location>
</feature>
<protein>
    <recommendedName>
        <fullName evidence="8 15">Diaminobutyrate--2-oxoglutarate transaminase</fullName>
        <ecNumber evidence="15">2.6.1.76</ecNumber>
    </recommendedName>
    <alternativeName>
        <fullName evidence="15">DABA aminotransferase</fullName>
    </alternativeName>
</protein>
<dbReference type="NCBIfam" id="TIGR02406">
    <property type="entry name" value="ectoine_EctA"/>
    <property type="match status" value="1"/>
</dbReference>
<dbReference type="InterPro" id="IPR015422">
    <property type="entry name" value="PyrdxlP-dep_Trfase_small"/>
</dbReference>
<comment type="pathway">
    <text evidence="4 15">Amine and polyamine biosynthesis; ectoine biosynthesis; L-ectoine from L-aspartate 4-semialdehyde: step 1/3.</text>
</comment>
<dbReference type="NCBIfam" id="TIGR00709">
    <property type="entry name" value="dat"/>
    <property type="match status" value="1"/>
</dbReference>
<dbReference type="PROSITE" id="PS51186">
    <property type="entry name" value="GNAT"/>
    <property type="match status" value="1"/>
</dbReference>
<dbReference type="InterPro" id="IPR015421">
    <property type="entry name" value="PyrdxlP-dep_Trfase_major"/>
</dbReference>
<evidence type="ECO:0000256" key="6">
    <source>
        <dbReference type="ARBA" id="ARBA00008954"/>
    </source>
</evidence>
<evidence type="ECO:0000256" key="2">
    <source>
        <dbReference type="ARBA" id="ARBA00002189"/>
    </source>
</evidence>
<comment type="catalytic activity">
    <reaction evidence="13">
        <text>L-2,4-diaminobutanoate + acetyl-CoA = (2S)-4-acetamido-2-aminobutanoate + CoA + H(+)</text>
        <dbReference type="Rhea" id="RHEA:16901"/>
        <dbReference type="ChEBI" id="CHEBI:15378"/>
        <dbReference type="ChEBI" id="CHEBI:57287"/>
        <dbReference type="ChEBI" id="CHEBI:57288"/>
        <dbReference type="ChEBI" id="CHEBI:58761"/>
        <dbReference type="ChEBI" id="CHEBI:58929"/>
        <dbReference type="EC" id="2.3.1.178"/>
    </reaction>
</comment>
<dbReference type="GO" id="GO:0045303">
    <property type="term" value="F:diaminobutyrate-2-oxoglutarate transaminase activity"/>
    <property type="evidence" value="ECO:0007669"/>
    <property type="project" value="UniProtKB-EC"/>
</dbReference>
<dbReference type="PANTHER" id="PTHR43552">
    <property type="entry name" value="DIAMINOBUTYRATE--2-OXOGLUTARATE AMINOTRANSFERASE"/>
    <property type="match status" value="1"/>
</dbReference>
<keyword evidence="18" id="KW-1185">Reference proteome</keyword>
<comment type="similarity">
    <text evidence="7">Belongs to the acetyltransferase family. EctA subfamily.</text>
</comment>
<dbReference type="InterPro" id="IPR012772">
    <property type="entry name" value="Ectoine_EctA"/>
</dbReference>
<dbReference type="Gene3D" id="3.40.640.10">
    <property type="entry name" value="Type I PLP-dependent aspartate aminotransferase-like (Major domain)"/>
    <property type="match status" value="1"/>
</dbReference>
<evidence type="ECO:0000256" key="15">
    <source>
        <dbReference type="RuleBase" id="RU365034"/>
    </source>
</evidence>
<reference evidence="17" key="1">
    <citation type="submission" date="2016-10" db="EMBL/GenBank/DDBJ databases">
        <title>Draft Genome Sequence of Nocardioides luteus Strain BAFB, an Alkane-Degrading Bacterium Isolated from JP-7 Polluted Soil.</title>
        <authorList>
            <person name="Brown L."/>
            <person name="Ruiz O.N."/>
            <person name="Gunasekera T."/>
        </authorList>
    </citation>
    <scope>NUCLEOTIDE SEQUENCE [LARGE SCALE GENOMIC DNA]</scope>
    <source>
        <strain evidence="17">BAFB</strain>
    </source>
</reference>
<evidence type="ECO:0000256" key="14">
    <source>
        <dbReference type="ARBA" id="ARBA00049111"/>
    </source>
</evidence>
<dbReference type="Gene3D" id="3.90.1150.10">
    <property type="entry name" value="Aspartate Aminotransferase, domain 1"/>
    <property type="match status" value="1"/>
</dbReference>
<comment type="caution">
    <text evidence="17">The sequence shown here is derived from an EMBL/GenBank/DDBJ whole genome shotgun (WGS) entry which is preliminary data.</text>
</comment>
<dbReference type="EMBL" id="JZDQ02000006">
    <property type="protein sequence ID" value="OIJ27882.1"/>
    <property type="molecule type" value="Genomic_DNA"/>
</dbReference>
<evidence type="ECO:0000256" key="5">
    <source>
        <dbReference type="ARBA" id="ARBA00004978"/>
    </source>
</evidence>
<name>A0A1J4N8N7_9ACTN</name>
<keyword evidence="12" id="KW-0012">Acyltransferase</keyword>
<dbReference type="EC" id="2.6.1.76" evidence="15"/>
<dbReference type="InterPro" id="IPR015424">
    <property type="entry name" value="PyrdxlP-dep_Trfase"/>
</dbReference>
<dbReference type="CDD" id="cd04301">
    <property type="entry name" value="NAT_SF"/>
    <property type="match status" value="1"/>
</dbReference>
<evidence type="ECO:0000259" key="16">
    <source>
        <dbReference type="PROSITE" id="PS51186"/>
    </source>
</evidence>
<evidence type="ECO:0000313" key="18">
    <source>
        <dbReference type="Proteomes" id="UP000033772"/>
    </source>
</evidence>
<dbReference type="Proteomes" id="UP000033772">
    <property type="component" value="Unassembled WGS sequence"/>
</dbReference>
<sequence>MARESRVLDVNTSYAYLLWARDFATTSIVATVDDDPGGFVIGYRRPDEPETLMIWQVAVDERHRGQGLARRMLDELVDSLSGEGVRRLETTITADNSASIALFTSFANARDAPIERTPLFEAAMFPDGHDPELLFRIGPFSTERSTTPGGVMSMTTTTEPATAIFDSLESQVRSYCRSWPAVMTHSQGSTLTSEDGREFLDFFAGAGALNYGHNNPALLDPLLDYLREGRIVHSLDMHTSAKRDFLQAFSDLILEPRDLDYKVMFPGPTGTNSVEAALKLARKATGRQHVLSFTNAFHGMTLGSLAVTGNSMKRRGAGIPLTNSSKIPYDDYFNGAVDDFMWLERVLQDSGSGVDKPAAIIVESVQGEGGLNAARLEWLKALSDLCREHDIILILDDVQAGCGRTGTFFSFEEAGFTPDIVCLSKSISGFGLPMALTLIRPDLDQFEPGEHNGTFRGHNLAFVTARVALETYWADESFQNEVQAKADELRAGLTTIAERYEGATVRGRGLLTGIAFPDASAAGKIATAAYECGLLVETSGPEDEVLKTMPPLTISSEELARGIAVLEEATAAVLGDGVPA</sequence>
<comment type="function">
    <text evidence="3">Catalyzes the acetylation of L-2,4-diaminobutyrate (DABA) to gamma-N-acetyl-alpha,gamma-diaminobutyric acid (ADABA) with acetyl coenzyme A.</text>
</comment>
<dbReference type="UniPathway" id="UPA00067">
    <property type="reaction ID" value="UER00121"/>
</dbReference>
<dbReference type="GO" id="GO:0030170">
    <property type="term" value="F:pyridoxal phosphate binding"/>
    <property type="evidence" value="ECO:0007669"/>
    <property type="project" value="InterPro"/>
</dbReference>
<dbReference type="CDD" id="cd00610">
    <property type="entry name" value="OAT_like"/>
    <property type="match status" value="1"/>
</dbReference>
<evidence type="ECO:0000256" key="12">
    <source>
        <dbReference type="ARBA" id="ARBA00023315"/>
    </source>
</evidence>
<dbReference type="InterPro" id="IPR012773">
    <property type="entry name" value="Ectoine_EctB"/>
</dbReference>